<feature type="region of interest" description="Disordered" evidence="5">
    <location>
        <begin position="767"/>
        <end position="814"/>
    </location>
</feature>
<gene>
    <name evidence="7" type="ORF">L227DRAFT_506603</name>
</gene>
<keyword evidence="8" id="KW-1185">Reference proteome</keyword>
<evidence type="ECO:0000256" key="2">
    <source>
        <dbReference type="ARBA" id="ARBA00022692"/>
    </source>
</evidence>
<feature type="compositionally biased region" description="Acidic residues" evidence="5">
    <location>
        <begin position="478"/>
        <end position="490"/>
    </location>
</feature>
<evidence type="ECO:0000256" key="1">
    <source>
        <dbReference type="ARBA" id="ARBA00004167"/>
    </source>
</evidence>
<comment type="subcellular location">
    <subcellularLocation>
        <location evidence="1">Membrane</location>
        <topology evidence="1">Single-pass membrane protein</topology>
    </subcellularLocation>
</comment>
<feature type="compositionally biased region" description="Polar residues" evidence="5">
    <location>
        <begin position="866"/>
        <end position="880"/>
    </location>
</feature>
<feature type="compositionally biased region" description="Basic and acidic residues" evidence="5">
    <location>
        <begin position="623"/>
        <end position="633"/>
    </location>
</feature>
<keyword evidence="4 6" id="KW-0472">Membrane</keyword>
<dbReference type="AlphaFoldDB" id="A0A5C2S204"/>
<dbReference type="GO" id="GO:0016020">
    <property type="term" value="C:membrane"/>
    <property type="evidence" value="ECO:0007669"/>
    <property type="project" value="UniProtKB-SubCell"/>
</dbReference>
<feature type="compositionally biased region" description="Low complexity" evidence="5">
    <location>
        <begin position="956"/>
        <end position="968"/>
    </location>
</feature>
<organism evidence="7 8">
    <name type="scientific">Lentinus tigrinus ALCF2SS1-6</name>
    <dbReference type="NCBI Taxonomy" id="1328759"/>
    <lineage>
        <taxon>Eukaryota</taxon>
        <taxon>Fungi</taxon>
        <taxon>Dikarya</taxon>
        <taxon>Basidiomycota</taxon>
        <taxon>Agaricomycotina</taxon>
        <taxon>Agaricomycetes</taxon>
        <taxon>Polyporales</taxon>
        <taxon>Polyporaceae</taxon>
        <taxon>Lentinus</taxon>
    </lineage>
</organism>
<feature type="region of interest" description="Disordered" evidence="5">
    <location>
        <begin position="214"/>
        <end position="238"/>
    </location>
</feature>
<feature type="region of interest" description="Disordered" evidence="5">
    <location>
        <begin position="441"/>
        <end position="521"/>
    </location>
</feature>
<feature type="compositionally biased region" description="Gly residues" evidence="5">
    <location>
        <begin position="945"/>
        <end position="955"/>
    </location>
</feature>
<feature type="compositionally biased region" description="Polar residues" evidence="5">
    <location>
        <begin position="803"/>
        <end position="813"/>
    </location>
</feature>
<keyword evidence="3 6" id="KW-1133">Transmembrane helix</keyword>
<feature type="compositionally biased region" description="Low complexity" evidence="5">
    <location>
        <begin position="217"/>
        <end position="237"/>
    </location>
</feature>
<reference evidence="7" key="1">
    <citation type="journal article" date="2018" name="Genome Biol. Evol.">
        <title>Genomics and development of Lentinus tigrinus, a white-rot wood-decaying mushroom with dimorphic fruiting bodies.</title>
        <authorList>
            <person name="Wu B."/>
            <person name="Xu Z."/>
            <person name="Knudson A."/>
            <person name="Carlson A."/>
            <person name="Chen N."/>
            <person name="Kovaka S."/>
            <person name="LaButti K."/>
            <person name="Lipzen A."/>
            <person name="Pennachio C."/>
            <person name="Riley R."/>
            <person name="Schakwitz W."/>
            <person name="Umezawa K."/>
            <person name="Ohm R.A."/>
            <person name="Grigoriev I.V."/>
            <person name="Nagy L.G."/>
            <person name="Gibbons J."/>
            <person name="Hibbett D."/>
        </authorList>
    </citation>
    <scope>NUCLEOTIDE SEQUENCE [LARGE SCALE GENOMIC DNA]</scope>
    <source>
        <strain evidence="7">ALCF2SS1-6</strain>
    </source>
</reference>
<evidence type="ECO:0000256" key="6">
    <source>
        <dbReference type="SAM" id="Phobius"/>
    </source>
</evidence>
<keyword evidence="2 6" id="KW-0812">Transmembrane</keyword>
<dbReference type="GO" id="GO:0071944">
    <property type="term" value="C:cell periphery"/>
    <property type="evidence" value="ECO:0007669"/>
    <property type="project" value="UniProtKB-ARBA"/>
</dbReference>
<name>A0A5C2S204_9APHY</name>
<feature type="compositionally biased region" description="Low complexity" evidence="5">
    <location>
        <begin position="673"/>
        <end position="704"/>
    </location>
</feature>
<dbReference type="Proteomes" id="UP000313359">
    <property type="component" value="Unassembled WGS sequence"/>
</dbReference>
<evidence type="ECO:0000256" key="5">
    <source>
        <dbReference type="SAM" id="MobiDB-lite"/>
    </source>
</evidence>
<evidence type="ECO:0000313" key="7">
    <source>
        <dbReference type="EMBL" id="RPD57500.1"/>
    </source>
</evidence>
<dbReference type="STRING" id="1328759.A0A5C2S204"/>
<feature type="compositionally biased region" description="Basic and acidic residues" evidence="5">
    <location>
        <begin position="442"/>
        <end position="452"/>
    </location>
</feature>
<feature type="compositionally biased region" description="Polar residues" evidence="5">
    <location>
        <begin position="900"/>
        <end position="915"/>
    </location>
</feature>
<feature type="compositionally biased region" description="Basic and acidic residues" evidence="5">
    <location>
        <begin position="567"/>
        <end position="577"/>
    </location>
</feature>
<dbReference type="EMBL" id="ML122280">
    <property type="protein sequence ID" value="RPD57500.1"/>
    <property type="molecule type" value="Genomic_DNA"/>
</dbReference>
<feature type="region of interest" description="Disordered" evidence="5">
    <location>
        <begin position="846"/>
        <end position="880"/>
    </location>
</feature>
<evidence type="ECO:0000256" key="4">
    <source>
        <dbReference type="ARBA" id="ARBA00023136"/>
    </source>
</evidence>
<dbReference type="PANTHER" id="PTHR15549">
    <property type="entry name" value="PAIRED IMMUNOGLOBULIN-LIKE TYPE 2 RECEPTOR"/>
    <property type="match status" value="1"/>
</dbReference>
<protein>
    <submittedName>
        <fullName evidence="7">Uncharacterized protein</fullName>
    </submittedName>
</protein>
<dbReference type="OrthoDB" id="2576334at2759"/>
<dbReference type="InterPro" id="IPR051694">
    <property type="entry name" value="Immunoregulatory_rcpt-like"/>
</dbReference>
<feature type="region of interest" description="Disordered" evidence="5">
    <location>
        <begin position="538"/>
        <end position="725"/>
    </location>
</feature>
<evidence type="ECO:0000313" key="8">
    <source>
        <dbReference type="Proteomes" id="UP000313359"/>
    </source>
</evidence>
<sequence length="978" mass="101777">MADPLFPLTIDDTSPVVRYSPFADTFGAPSTALGWNPFYTDSGFATVDAGAGSAIGPAIGNGTSLHLTACDGAALQIDWNGDAPMCFPAPPRGVLRPKDRRSPRAIFSPVRGTDITLFGTLVLPLDESQDIPDATYSVVLDGTATTNFIASLSKPATVEGAATDVLVSFSNLQDGTHTLQVVLHNPGDTDDVGNSTSGPIIAFDRAVVQVGAGMPNAGSTSTSSSSAATPTATARTAPVPDGEVAFRGQWDFESTLLPGLSASFHTSTNVGDKATLEFNGSAVGLTGLTTPASGAFNVSLDQERPVTVSARASFTSSSPTLLFFRSGLDSSVMHSIEVVNTGPAGAGDGAGSLLVLGAVNVTTMQPPGATPVGAARGSSLSKGAIAGLAIGVTLAVAALVVAIVFCMRRRRRNSRRKQQMLVNPQINRARRLSFLFPHKRRSEAVSERDAHKALQGGYEAGGVLDIRSPTPEVHEKEESDDSDVEEDGEGVDGQRLSAAEKGKQRALRRSNASKNSDGSYSIELPDLTIAQVPRGYLPASAVPSTPSPPRTLIPSPTSPRSPARPRGPRDLPGRDSTRGILLSNMSPGPAPVQADEEGTLTVGPSYLPEAHISPLRVEFASDVQDRPEGRGDRQISTGAMSLPQSLRQALSQQQVASQPPVPPSPTVSDRIYSFLDFSSTSTSLSRSQRHSSSNSTGKSRSSSTRSKRKSGSENSNSHSSQSQAVNWATLPPDRRISLGLSMTVGAGGTTSRSVPNINVTLHPVNLTQSSPALSSPEDQHAPSTPNTPEQEGPDQPYPYDANQLPSPTDSVPYTVSDIHFRHSTHSSILSMPTAESRRASANIYRLSGSHRPPHPPLPSAGPSSPTRPTHQRGGSQAGSQSVTPFIVQRILGRAPHPGSVSGTPFQSPTTPQFASMTAAAVRTSHSPSPTPPQPAHASTSSISGTGTGTGTGAGTGPAQTTTPGSSTSVFGFQLGRHR</sequence>
<feature type="compositionally biased region" description="Low complexity" evidence="5">
    <location>
        <begin position="641"/>
        <end position="658"/>
    </location>
</feature>
<dbReference type="Gene3D" id="2.60.120.260">
    <property type="entry name" value="Galactose-binding domain-like"/>
    <property type="match status" value="1"/>
</dbReference>
<evidence type="ECO:0000256" key="3">
    <source>
        <dbReference type="ARBA" id="ARBA00022989"/>
    </source>
</evidence>
<feature type="compositionally biased region" description="Low complexity" evidence="5">
    <location>
        <begin position="712"/>
        <end position="723"/>
    </location>
</feature>
<feature type="region of interest" description="Disordered" evidence="5">
    <location>
        <begin position="893"/>
        <end position="978"/>
    </location>
</feature>
<feature type="compositionally biased region" description="Polar residues" evidence="5">
    <location>
        <begin position="510"/>
        <end position="519"/>
    </location>
</feature>
<feature type="compositionally biased region" description="Pro residues" evidence="5">
    <location>
        <begin position="545"/>
        <end position="559"/>
    </location>
</feature>
<feature type="compositionally biased region" description="Low complexity" evidence="5">
    <location>
        <begin position="935"/>
        <end position="944"/>
    </location>
</feature>
<proteinExistence type="predicted"/>
<accession>A0A5C2S204</accession>
<feature type="transmembrane region" description="Helical" evidence="6">
    <location>
        <begin position="384"/>
        <end position="407"/>
    </location>
</feature>